<sequence>MSGATSELEPIVDADSEDDIDWEEVEVEAQPEPERHIEITLHERPKSKDQVKKKGISHAERVLRINCHKIHTVSLLANAWVRNKWLNDELLHARLISFVPMSIQTSFAMIHKSRVPHQAKRGRMFEKALDTLVKWWYESFFEVLPEGHIRNRTFVFVQRHMPLDSQTQTGEECPFDTETLQDILDDDGERIKSPKSLMKHALMQCGSRDTGAQLFTALCRGLGLPARLVVSLQSVPWQAAVGKPKPKYDKKKKNNQVKISEDGESEDDTPIASTSASSLNGLAFKGDGQRLDGAPVGKSDKAKGKEKAKPTVKLRKTKSKGNVLGAATPKKEDPTSTPPVFWTEVFSRPDGRWIPVDPLRAIVNKRNVFDPTGLSQQNRLVYVLAIEEDGYARDVTRKYARQYGAKVAKVQGGSVVGGGGKGREAWWERVVSTVTRPYRLNRDDVEDAELESAQIREGMPTTIAGFKDHPLYVLTRHLKQTEAIHPPPPDTPEMGKFRGEPVYPRSSVVSLKTAENWLRSEGRSVREGVQPMKMVKSRPGTIGRMRELEILKDNLREAGQASDDQAQVMHGLYARSQTELYVPKPVVDGKVPKNDFGNIDLYVPTMLPRGAVHVPFKGVQKLAKKLGLDYAEAVTGFEFKKRRAFPVLEGVVVAAENEQVLLDAYWESEQDAQEKARVKREEKAIKRWTRLIHGLRIRQRLQEQYAGRGEDKATEKEEDEEKQPEQGGGFLVGAEDVVQAFHLPKAPHLDTDLESDLVASTVQLLSEEGHEDKKFELETMDVDSDLDEAVGVANATSHTPKTMRELAEDAARLQVVDNEDEEEWVKEQVDPPKKEGKGKGRGKGKESSAPRKGGGKAKRRKRGRDLDESEDELGESEASPAKRGKTVAPSTRTLRPRASKSRAKIEEEIAQEDAIRLAIGE</sequence>
<feature type="region of interest" description="Disordered" evidence="6">
    <location>
        <begin position="706"/>
        <end position="728"/>
    </location>
</feature>
<comment type="similarity">
    <text evidence="2">Belongs to the XPC family.</text>
</comment>
<evidence type="ECO:0000256" key="4">
    <source>
        <dbReference type="ARBA" id="ARBA00023204"/>
    </source>
</evidence>
<evidence type="ECO:0000259" key="9">
    <source>
        <dbReference type="SMART" id="SM01032"/>
    </source>
</evidence>
<dbReference type="InterPro" id="IPR038765">
    <property type="entry name" value="Papain-like_cys_pep_sf"/>
</dbReference>
<dbReference type="GO" id="GO:0071942">
    <property type="term" value="C:XPC complex"/>
    <property type="evidence" value="ECO:0007669"/>
    <property type="project" value="TreeGrafter"/>
</dbReference>
<evidence type="ECO:0000313" key="10">
    <source>
        <dbReference type="EMBL" id="KAK0464200.1"/>
    </source>
</evidence>
<dbReference type="SMART" id="SM01030">
    <property type="entry name" value="BHD_1"/>
    <property type="match status" value="1"/>
</dbReference>
<feature type="region of interest" description="Disordered" evidence="6">
    <location>
        <begin position="482"/>
        <end position="501"/>
    </location>
</feature>
<dbReference type="Gene3D" id="2.20.20.110">
    <property type="entry name" value="Rad4, beta-hairpin domain BHD1"/>
    <property type="match status" value="1"/>
</dbReference>
<keyword evidence="5" id="KW-0539">Nucleus</keyword>
<dbReference type="SUPFAM" id="SSF54001">
    <property type="entry name" value="Cysteine proteinases"/>
    <property type="match status" value="1"/>
</dbReference>
<dbReference type="FunFam" id="3.30.70.2460:FF:000001">
    <property type="entry name" value="DNA repair protein Rad4 family"/>
    <property type="match status" value="1"/>
</dbReference>
<feature type="compositionally biased region" description="Basic residues" evidence="6">
    <location>
        <begin position="853"/>
        <end position="863"/>
    </location>
</feature>
<evidence type="ECO:0000256" key="5">
    <source>
        <dbReference type="ARBA" id="ARBA00023242"/>
    </source>
</evidence>
<dbReference type="GO" id="GO:0000111">
    <property type="term" value="C:nucleotide-excision repair factor 2 complex"/>
    <property type="evidence" value="ECO:0007669"/>
    <property type="project" value="TreeGrafter"/>
</dbReference>
<name>A0AA39NEJ5_ARMTA</name>
<dbReference type="Proteomes" id="UP001175211">
    <property type="component" value="Unassembled WGS sequence"/>
</dbReference>
<dbReference type="RefSeq" id="XP_060335321.1">
    <property type="nucleotide sequence ID" value="XM_060468776.1"/>
</dbReference>
<dbReference type="InterPro" id="IPR004583">
    <property type="entry name" value="DNA_repair_Rad4"/>
</dbReference>
<evidence type="ECO:0008006" key="12">
    <source>
        <dbReference type="Google" id="ProtNLM"/>
    </source>
</evidence>
<dbReference type="PANTHER" id="PTHR12135">
    <property type="entry name" value="DNA REPAIR PROTEIN XP-C / RAD4"/>
    <property type="match status" value="1"/>
</dbReference>
<reference evidence="10" key="1">
    <citation type="submission" date="2023-06" db="EMBL/GenBank/DDBJ databases">
        <authorList>
            <consortium name="Lawrence Berkeley National Laboratory"/>
            <person name="Ahrendt S."/>
            <person name="Sahu N."/>
            <person name="Indic B."/>
            <person name="Wong-Bajracharya J."/>
            <person name="Merenyi Z."/>
            <person name="Ke H.-M."/>
            <person name="Monk M."/>
            <person name="Kocsube S."/>
            <person name="Drula E."/>
            <person name="Lipzen A."/>
            <person name="Balint B."/>
            <person name="Henrissat B."/>
            <person name="Andreopoulos B."/>
            <person name="Martin F.M."/>
            <person name="Harder C.B."/>
            <person name="Rigling D."/>
            <person name="Ford K.L."/>
            <person name="Foster G.D."/>
            <person name="Pangilinan J."/>
            <person name="Papanicolaou A."/>
            <person name="Barry K."/>
            <person name="LaButti K."/>
            <person name="Viragh M."/>
            <person name="Koriabine M."/>
            <person name="Yan M."/>
            <person name="Riley R."/>
            <person name="Champramary S."/>
            <person name="Plett K.L."/>
            <person name="Tsai I.J."/>
            <person name="Slot J."/>
            <person name="Sipos G."/>
            <person name="Plett J."/>
            <person name="Nagy L.G."/>
            <person name="Grigoriev I.V."/>
        </authorList>
    </citation>
    <scope>NUCLEOTIDE SEQUENCE</scope>
    <source>
        <strain evidence="10">CCBAS 213</strain>
    </source>
</reference>
<comment type="subcellular location">
    <subcellularLocation>
        <location evidence="1">Nucleus</location>
    </subcellularLocation>
</comment>
<dbReference type="Gene3D" id="3.30.60.290">
    <property type="entry name" value="Rad4, beta-hairpin domain BHD2"/>
    <property type="match status" value="1"/>
</dbReference>
<dbReference type="SMART" id="SM01031">
    <property type="entry name" value="BHD_2"/>
    <property type="match status" value="1"/>
</dbReference>
<evidence type="ECO:0000256" key="3">
    <source>
        <dbReference type="ARBA" id="ARBA00022763"/>
    </source>
</evidence>
<dbReference type="Gene3D" id="3.30.70.2460">
    <property type="entry name" value="Rad4, beta-hairpin domain BHD3"/>
    <property type="match status" value="1"/>
</dbReference>
<proteinExistence type="inferred from homology"/>
<evidence type="ECO:0000256" key="2">
    <source>
        <dbReference type="ARBA" id="ARBA00009525"/>
    </source>
</evidence>
<evidence type="ECO:0000259" key="7">
    <source>
        <dbReference type="SMART" id="SM01030"/>
    </source>
</evidence>
<dbReference type="SMART" id="SM01032">
    <property type="entry name" value="BHD_3"/>
    <property type="match status" value="1"/>
</dbReference>
<feature type="compositionally biased region" description="Basic residues" evidence="6">
    <location>
        <begin position="310"/>
        <end position="319"/>
    </location>
</feature>
<dbReference type="AlphaFoldDB" id="A0AA39NEJ5"/>
<dbReference type="EMBL" id="JAUEPS010000006">
    <property type="protein sequence ID" value="KAK0464200.1"/>
    <property type="molecule type" value="Genomic_DNA"/>
</dbReference>
<feature type="region of interest" description="Disordered" evidence="6">
    <location>
        <begin position="242"/>
        <end position="336"/>
    </location>
</feature>
<feature type="domain" description="Rad4 beta-hairpin" evidence="8">
    <location>
        <begin position="511"/>
        <end position="584"/>
    </location>
</feature>
<evidence type="ECO:0000256" key="6">
    <source>
        <dbReference type="SAM" id="MobiDB-lite"/>
    </source>
</evidence>
<dbReference type="Pfam" id="PF10404">
    <property type="entry name" value="BHD_2"/>
    <property type="match status" value="1"/>
</dbReference>
<dbReference type="Pfam" id="PF10403">
    <property type="entry name" value="BHD_1"/>
    <property type="match status" value="1"/>
</dbReference>
<dbReference type="InterPro" id="IPR042488">
    <property type="entry name" value="Rad4_BHD3_sf"/>
</dbReference>
<feature type="compositionally biased region" description="Basic residues" evidence="6">
    <location>
        <begin position="244"/>
        <end position="255"/>
    </location>
</feature>
<evidence type="ECO:0000313" key="11">
    <source>
        <dbReference type="Proteomes" id="UP001175211"/>
    </source>
</evidence>
<dbReference type="Pfam" id="PF10405">
    <property type="entry name" value="BHD_3"/>
    <property type="match status" value="1"/>
</dbReference>
<keyword evidence="3" id="KW-0227">DNA damage</keyword>
<evidence type="ECO:0000259" key="8">
    <source>
        <dbReference type="SMART" id="SM01031"/>
    </source>
</evidence>
<dbReference type="GO" id="GO:0003684">
    <property type="term" value="F:damaged DNA binding"/>
    <property type="evidence" value="ECO:0007669"/>
    <property type="project" value="InterPro"/>
</dbReference>
<dbReference type="Gene3D" id="3.90.260.10">
    <property type="entry name" value="Transglutaminase-like"/>
    <property type="match status" value="1"/>
</dbReference>
<dbReference type="InterPro" id="IPR018327">
    <property type="entry name" value="BHD_2"/>
</dbReference>
<dbReference type="InterPro" id="IPR018326">
    <property type="entry name" value="Rad4_beta-hairpin_dom1"/>
</dbReference>
<dbReference type="Pfam" id="PF03835">
    <property type="entry name" value="Rad4"/>
    <property type="match status" value="1"/>
</dbReference>
<dbReference type="GO" id="GO:0006298">
    <property type="term" value="P:mismatch repair"/>
    <property type="evidence" value="ECO:0007669"/>
    <property type="project" value="TreeGrafter"/>
</dbReference>
<dbReference type="GO" id="GO:0005737">
    <property type="term" value="C:cytoplasm"/>
    <property type="evidence" value="ECO:0007669"/>
    <property type="project" value="TreeGrafter"/>
</dbReference>
<dbReference type="InterPro" id="IPR018325">
    <property type="entry name" value="Rad4/PNGase_transGLS-fold"/>
</dbReference>
<evidence type="ECO:0000256" key="1">
    <source>
        <dbReference type="ARBA" id="ARBA00004123"/>
    </source>
</evidence>
<dbReference type="InterPro" id="IPR036985">
    <property type="entry name" value="Transglutaminase-like_sf"/>
</dbReference>
<gene>
    <name evidence="10" type="ORF">EV420DRAFT_1328021</name>
</gene>
<keyword evidence="11" id="KW-1185">Reference proteome</keyword>
<feature type="domain" description="Rad4 beta-hairpin" evidence="9">
    <location>
        <begin position="591"/>
        <end position="665"/>
    </location>
</feature>
<feature type="domain" description="Rad4 beta-hairpin" evidence="7">
    <location>
        <begin position="455"/>
        <end position="509"/>
    </location>
</feature>
<keyword evidence="4" id="KW-0234">DNA repair</keyword>
<dbReference type="InterPro" id="IPR018328">
    <property type="entry name" value="Rad4_beta-hairpin_dom3"/>
</dbReference>
<dbReference type="GO" id="GO:0006289">
    <property type="term" value="P:nucleotide-excision repair"/>
    <property type="evidence" value="ECO:0007669"/>
    <property type="project" value="InterPro"/>
</dbReference>
<feature type="region of interest" description="Disordered" evidence="6">
    <location>
        <begin position="814"/>
        <end position="905"/>
    </location>
</feature>
<feature type="compositionally biased region" description="Basic and acidic residues" evidence="6">
    <location>
        <begin position="825"/>
        <end position="849"/>
    </location>
</feature>
<dbReference type="PANTHER" id="PTHR12135:SF0">
    <property type="entry name" value="DNA REPAIR PROTEIN COMPLEMENTING XP-C CELLS"/>
    <property type="match status" value="1"/>
</dbReference>
<dbReference type="GO" id="GO:0003697">
    <property type="term" value="F:single-stranded DNA binding"/>
    <property type="evidence" value="ECO:0007669"/>
    <property type="project" value="TreeGrafter"/>
</dbReference>
<organism evidence="10 11">
    <name type="scientific">Armillaria tabescens</name>
    <name type="common">Ringless honey mushroom</name>
    <name type="synonym">Agaricus tabescens</name>
    <dbReference type="NCBI Taxonomy" id="1929756"/>
    <lineage>
        <taxon>Eukaryota</taxon>
        <taxon>Fungi</taxon>
        <taxon>Dikarya</taxon>
        <taxon>Basidiomycota</taxon>
        <taxon>Agaricomycotina</taxon>
        <taxon>Agaricomycetes</taxon>
        <taxon>Agaricomycetidae</taxon>
        <taxon>Agaricales</taxon>
        <taxon>Marasmiineae</taxon>
        <taxon>Physalacriaceae</taxon>
        <taxon>Desarmillaria</taxon>
    </lineage>
</organism>
<comment type="caution">
    <text evidence="10">The sequence shown here is derived from an EMBL/GenBank/DDBJ whole genome shotgun (WGS) entry which is preliminary data.</text>
</comment>
<accession>A0AA39NEJ5</accession>
<feature type="compositionally biased region" description="Polar residues" evidence="6">
    <location>
        <begin position="271"/>
        <end position="280"/>
    </location>
</feature>
<feature type="compositionally biased region" description="Basic and acidic residues" evidence="6">
    <location>
        <begin position="298"/>
        <end position="309"/>
    </location>
</feature>
<protein>
    <recommendedName>
        <fullName evidence="12">Rad4-domain-containing protein</fullName>
    </recommendedName>
</protein>
<dbReference type="GeneID" id="85352324"/>